<organism evidence="3 4">
    <name type="scientific">Ceratopteris richardii</name>
    <name type="common">Triangle waterfern</name>
    <dbReference type="NCBI Taxonomy" id="49495"/>
    <lineage>
        <taxon>Eukaryota</taxon>
        <taxon>Viridiplantae</taxon>
        <taxon>Streptophyta</taxon>
        <taxon>Embryophyta</taxon>
        <taxon>Tracheophyta</taxon>
        <taxon>Polypodiopsida</taxon>
        <taxon>Polypodiidae</taxon>
        <taxon>Polypodiales</taxon>
        <taxon>Pteridineae</taxon>
        <taxon>Pteridaceae</taxon>
        <taxon>Parkerioideae</taxon>
        <taxon>Ceratopteris</taxon>
    </lineage>
</organism>
<dbReference type="OrthoDB" id="1935617at2759"/>
<evidence type="ECO:0000313" key="3">
    <source>
        <dbReference type="EMBL" id="KAH7434879.1"/>
    </source>
</evidence>
<comment type="caution">
    <text evidence="3">The sequence shown here is derived from an EMBL/GenBank/DDBJ whole genome shotgun (WGS) entry which is preliminary data.</text>
</comment>
<dbReference type="EMBL" id="CM035411">
    <property type="protein sequence ID" value="KAH7434879.1"/>
    <property type="molecule type" value="Genomic_DNA"/>
</dbReference>
<evidence type="ECO:0000256" key="1">
    <source>
        <dbReference type="SAM" id="Coils"/>
    </source>
</evidence>
<evidence type="ECO:0008006" key="5">
    <source>
        <dbReference type="Google" id="ProtNLM"/>
    </source>
</evidence>
<feature type="compositionally biased region" description="Basic residues" evidence="2">
    <location>
        <begin position="34"/>
        <end position="49"/>
    </location>
</feature>
<keyword evidence="4" id="KW-1185">Reference proteome</keyword>
<evidence type="ECO:0000313" key="4">
    <source>
        <dbReference type="Proteomes" id="UP000825935"/>
    </source>
</evidence>
<sequence>MAPPDSLHSANPENKGFRKTKRVNMNNNSESVAKKKNKNKKWKNSKLKKNNGLSMGGKTGGVISNPLQNGLAMGNPVQNAMAMGNPSNNTLPLPVPHFVAPALPPAMSYAVQGPRMDPYFLMNAPLEARFTGHNYGIVSRNLPKKRRMLSKKKITSPFLHAPLAPRNTTSFIMRAKKLGGIAPAVTPSPATPAIFPTPLLSPGVRGDKGSLEDMNRELGVDGYGSMNGLIRLRSYEDRARDGSESESDVEQGDLMNEDHAVHSVERLEQRIDQGLSRFEMIYPSRSLELDGAPPRNLQNCVVSQERLITHLEEENLTLKERLFLVEQELIDLRQRVRDLEGLNNAGEQKEEQYEESCGDVSIP</sequence>
<feature type="region of interest" description="Disordered" evidence="2">
    <location>
        <begin position="1"/>
        <end position="58"/>
    </location>
</feature>
<gene>
    <name evidence="3" type="ORF">KP509_06G039200</name>
</gene>
<dbReference type="Proteomes" id="UP000825935">
    <property type="component" value="Chromosome 6"/>
</dbReference>
<reference evidence="3" key="1">
    <citation type="submission" date="2021-08" db="EMBL/GenBank/DDBJ databases">
        <title>WGS assembly of Ceratopteris richardii.</title>
        <authorList>
            <person name="Marchant D.B."/>
            <person name="Chen G."/>
            <person name="Jenkins J."/>
            <person name="Shu S."/>
            <person name="Leebens-Mack J."/>
            <person name="Grimwood J."/>
            <person name="Schmutz J."/>
            <person name="Soltis P."/>
            <person name="Soltis D."/>
            <person name="Chen Z.-H."/>
        </authorList>
    </citation>
    <scope>NUCLEOTIDE SEQUENCE</scope>
    <source>
        <strain evidence="3">Whitten #5841</strain>
        <tissue evidence="3">Leaf</tissue>
    </source>
</reference>
<proteinExistence type="predicted"/>
<protein>
    <recommendedName>
        <fullName evidence="5">PRLI-interacting factor A</fullName>
    </recommendedName>
</protein>
<feature type="coiled-coil region" evidence="1">
    <location>
        <begin position="301"/>
        <end position="328"/>
    </location>
</feature>
<name>A0A8T2URV5_CERRI</name>
<dbReference type="PANTHER" id="PTHR34484">
    <property type="entry name" value="OS02G0832600 PROTEIN"/>
    <property type="match status" value="1"/>
</dbReference>
<dbReference type="PANTHER" id="PTHR34484:SF2">
    <property type="entry name" value="OS02G0832600 PROTEIN"/>
    <property type="match status" value="1"/>
</dbReference>
<evidence type="ECO:0000256" key="2">
    <source>
        <dbReference type="SAM" id="MobiDB-lite"/>
    </source>
</evidence>
<accession>A0A8T2URV5</accession>
<keyword evidence="1" id="KW-0175">Coiled coil</keyword>
<dbReference type="AlphaFoldDB" id="A0A8T2URV5"/>